<accession>A0A154IRF0</accession>
<dbReference type="GO" id="GO:0003677">
    <property type="term" value="F:DNA binding"/>
    <property type="evidence" value="ECO:0007669"/>
    <property type="project" value="UniProtKB-KW"/>
</dbReference>
<evidence type="ECO:0000313" key="5">
    <source>
        <dbReference type="EMBL" id="KZB02956.1"/>
    </source>
</evidence>
<comment type="caution">
    <text evidence="5">The sequence shown here is derived from an EMBL/GenBank/DDBJ whole genome shotgun (WGS) entry which is preliminary data.</text>
</comment>
<gene>
    <name evidence="5" type="ORF">A4A59_36140</name>
</gene>
<dbReference type="AlphaFoldDB" id="A0A154IRF0"/>
<dbReference type="GO" id="GO:0006355">
    <property type="term" value="P:regulation of DNA-templated transcription"/>
    <property type="evidence" value="ECO:0007669"/>
    <property type="project" value="InterPro"/>
</dbReference>
<sequence>MLTMASIWDQIRPSELAHVLNLVDPRSRAAFMEGLPHDIASEISYILAVATNSEKQKPAVSVRNSVQDEAITCLECGNEFKSLKRHLMTHHSLSPDEYREKWGLPADYPMVAPAYAEERSRIISKIMGVHRPNKRRRG</sequence>
<comment type="similarity">
    <text evidence="1">Belongs to the ros/MucR family.</text>
</comment>
<protein>
    <recommendedName>
        <fullName evidence="6">Transcriptional regulator</fullName>
    </recommendedName>
</protein>
<evidence type="ECO:0000256" key="4">
    <source>
        <dbReference type="ARBA" id="ARBA00023163"/>
    </source>
</evidence>
<evidence type="ECO:0008006" key="6">
    <source>
        <dbReference type="Google" id="ProtNLM"/>
    </source>
</evidence>
<proteinExistence type="inferred from homology"/>
<organism evidence="5">
    <name type="scientific">Rhizobium leguminosarum</name>
    <dbReference type="NCBI Taxonomy" id="384"/>
    <lineage>
        <taxon>Bacteria</taxon>
        <taxon>Pseudomonadati</taxon>
        <taxon>Pseudomonadota</taxon>
        <taxon>Alphaproteobacteria</taxon>
        <taxon>Hyphomicrobiales</taxon>
        <taxon>Rhizobiaceae</taxon>
        <taxon>Rhizobium/Agrobacterium group</taxon>
        <taxon>Rhizobium</taxon>
    </lineage>
</organism>
<dbReference type="EMBL" id="LVYU01000019">
    <property type="protein sequence ID" value="KZB02956.1"/>
    <property type="molecule type" value="Genomic_DNA"/>
</dbReference>
<keyword evidence="2" id="KW-0805">Transcription regulation</keyword>
<dbReference type="InterPro" id="IPR008807">
    <property type="entry name" value="ROS_MUCR"/>
</dbReference>
<keyword evidence="3" id="KW-0238">DNA-binding</keyword>
<reference evidence="5" key="1">
    <citation type="submission" date="2016-03" db="EMBL/GenBank/DDBJ databases">
        <title>Microsymbionts genomes from the relict species Vavilovia formosa.</title>
        <authorList>
            <person name="Chirak E."/>
            <person name="Kimeklis A."/>
            <person name="Kopat V."/>
            <person name="Andronov E."/>
        </authorList>
    </citation>
    <scope>NUCLEOTIDE SEQUENCE [LARGE SCALE GENOMIC DNA]</scope>
    <source>
        <strain evidence="5">Vaf12</strain>
    </source>
</reference>
<dbReference type="GO" id="GO:0008270">
    <property type="term" value="F:zinc ion binding"/>
    <property type="evidence" value="ECO:0007669"/>
    <property type="project" value="InterPro"/>
</dbReference>
<name>A0A154IRF0_RHILE</name>
<evidence type="ECO:0000256" key="2">
    <source>
        <dbReference type="ARBA" id="ARBA00023015"/>
    </source>
</evidence>
<keyword evidence="4" id="KW-0804">Transcription</keyword>
<evidence type="ECO:0000256" key="1">
    <source>
        <dbReference type="ARBA" id="ARBA00007031"/>
    </source>
</evidence>
<dbReference type="Gene3D" id="1.10.10.1550">
    <property type="entry name" value="ROS/MUCR transcriptional regulator protein"/>
    <property type="match status" value="1"/>
</dbReference>
<dbReference type="InterPro" id="IPR041920">
    <property type="entry name" value="ROS/MUCR_sf"/>
</dbReference>
<evidence type="ECO:0000256" key="3">
    <source>
        <dbReference type="ARBA" id="ARBA00023125"/>
    </source>
</evidence>
<dbReference type="Pfam" id="PF05443">
    <property type="entry name" value="ROS_MUCR"/>
    <property type="match status" value="1"/>
</dbReference>